<dbReference type="Proteomes" id="UP000199421">
    <property type="component" value="Unassembled WGS sequence"/>
</dbReference>
<dbReference type="EMBL" id="FOAF01000001">
    <property type="protein sequence ID" value="SEK75580.1"/>
    <property type="molecule type" value="Genomic_DNA"/>
</dbReference>
<dbReference type="STRING" id="407022.SAMN05661044_01061"/>
<name>A0A1H7JNV4_OLID1</name>
<gene>
    <name evidence="1" type="ORF">SAMN05661044_01061</name>
</gene>
<proteinExistence type="predicted"/>
<keyword evidence="2" id="KW-1185">Reference proteome</keyword>
<protein>
    <submittedName>
        <fullName evidence="1">Uncharacterized protein</fullName>
    </submittedName>
</protein>
<dbReference type="AlphaFoldDB" id="A0A1H7JNV4"/>
<evidence type="ECO:0000313" key="1">
    <source>
        <dbReference type="EMBL" id="SEK75580.1"/>
    </source>
</evidence>
<organism evidence="1 2">
    <name type="scientific">Olivibacter domesticus</name>
    <name type="common">Pseudosphingobacterium domesticum</name>
    <dbReference type="NCBI Taxonomy" id="407022"/>
    <lineage>
        <taxon>Bacteria</taxon>
        <taxon>Pseudomonadati</taxon>
        <taxon>Bacteroidota</taxon>
        <taxon>Sphingobacteriia</taxon>
        <taxon>Sphingobacteriales</taxon>
        <taxon>Sphingobacteriaceae</taxon>
        <taxon>Olivibacter</taxon>
    </lineage>
</organism>
<sequence length="78" mass="8945">MRTLFATAFFIALFFFGLFLPSSAVLPSLVETQITEADFEFEYESAQSVFKHFLYIKDTPSEPLNKSMFDAVLANYDQ</sequence>
<reference evidence="2" key="1">
    <citation type="submission" date="2016-10" db="EMBL/GenBank/DDBJ databases">
        <authorList>
            <person name="Varghese N."/>
            <person name="Submissions S."/>
        </authorList>
    </citation>
    <scope>NUCLEOTIDE SEQUENCE [LARGE SCALE GENOMIC DNA]</scope>
    <source>
        <strain evidence="2">DSM 18733</strain>
    </source>
</reference>
<accession>A0A1H7JNV4</accession>
<dbReference type="RefSeq" id="WP_093319583.1">
    <property type="nucleotide sequence ID" value="NZ_FOAF01000001.1"/>
</dbReference>
<evidence type="ECO:0000313" key="2">
    <source>
        <dbReference type="Proteomes" id="UP000199421"/>
    </source>
</evidence>